<keyword evidence="1" id="KW-0472">Membrane</keyword>
<dbReference type="AlphaFoldDB" id="A0A9Q1FM37"/>
<dbReference type="OrthoDB" id="420606at2759"/>
<sequence>MSTRQESSIAALPGWEIWMYWLLSIGSHLYSFYQLHRFSKEYEGGLDREFELQKGFLIPGFKKDSTDFEWSFWNEWARKCLLWSFLGHAVISRLASVFVPQGRVAVLTVYGVLVAWAELGTKGVGVVFLHTCLFFGVAHLRRPALIWACALLLLATLYLGTLEELQRSWYETEAEVYLLFCGVAVCCLRSISFSLEHSWRPLEAGGLTRFCWLTAYTFYHPLFYNGPIVHFLDFTRQVRLYPG</sequence>
<evidence type="ECO:0008006" key="4">
    <source>
        <dbReference type="Google" id="ProtNLM"/>
    </source>
</evidence>
<dbReference type="GO" id="GO:0016409">
    <property type="term" value="F:palmitoyltransferase activity"/>
    <property type="evidence" value="ECO:0007669"/>
    <property type="project" value="TreeGrafter"/>
</dbReference>
<feature type="transmembrane region" description="Helical" evidence="1">
    <location>
        <begin position="174"/>
        <end position="191"/>
    </location>
</feature>
<dbReference type="GO" id="GO:0005783">
    <property type="term" value="C:endoplasmic reticulum"/>
    <property type="evidence" value="ECO:0007669"/>
    <property type="project" value="TreeGrafter"/>
</dbReference>
<accession>A0A9Q1FM37</accession>
<dbReference type="PANTHER" id="PTHR13285:SF20">
    <property type="entry name" value="PROTEIN-CYSTEINE N-PALMITOYLTRANSFERASE HHAT"/>
    <property type="match status" value="1"/>
</dbReference>
<protein>
    <recommendedName>
        <fullName evidence="4">Protein-cysteine N-palmitoyltransferase HHAT</fullName>
    </recommendedName>
</protein>
<feature type="transmembrane region" description="Helical" evidence="1">
    <location>
        <begin position="17"/>
        <end position="33"/>
    </location>
</feature>
<keyword evidence="1" id="KW-1133">Transmembrane helix</keyword>
<reference evidence="2" key="1">
    <citation type="journal article" date="2023" name="Science">
        <title>Genome structures resolve the early diversification of teleost fishes.</title>
        <authorList>
            <person name="Parey E."/>
            <person name="Louis A."/>
            <person name="Montfort J."/>
            <person name="Bouchez O."/>
            <person name="Roques C."/>
            <person name="Iampietro C."/>
            <person name="Lluch J."/>
            <person name="Castinel A."/>
            <person name="Donnadieu C."/>
            <person name="Desvignes T."/>
            <person name="Floi Bucao C."/>
            <person name="Jouanno E."/>
            <person name="Wen M."/>
            <person name="Mejri S."/>
            <person name="Dirks R."/>
            <person name="Jansen H."/>
            <person name="Henkel C."/>
            <person name="Chen W.J."/>
            <person name="Zahm M."/>
            <person name="Cabau C."/>
            <person name="Klopp C."/>
            <person name="Thompson A.W."/>
            <person name="Robinson-Rechavi M."/>
            <person name="Braasch I."/>
            <person name="Lecointre G."/>
            <person name="Bobe J."/>
            <person name="Postlethwait J.H."/>
            <person name="Berthelot C."/>
            <person name="Roest Crollius H."/>
            <person name="Guiguen Y."/>
        </authorList>
    </citation>
    <scope>NUCLEOTIDE SEQUENCE</scope>
    <source>
        <strain evidence="2">WJC10195</strain>
    </source>
</reference>
<comment type="caution">
    <text evidence="2">The sequence shown here is derived from an EMBL/GenBank/DDBJ whole genome shotgun (WGS) entry which is preliminary data.</text>
</comment>
<evidence type="ECO:0000313" key="3">
    <source>
        <dbReference type="Proteomes" id="UP001152622"/>
    </source>
</evidence>
<dbReference type="Proteomes" id="UP001152622">
    <property type="component" value="Chromosome 5"/>
</dbReference>
<feature type="transmembrane region" description="Helical" evidence="1">
    <location>
        <begin position="144"/>
        <end position="162"/>
    </location>
</feature>
<dbReference type="InterPro" id="IPR051085">
    <property type="entry name" value="MB_O-acyltransferase"/>
</dbReference>
<evidence type="ECO:0000256" key="1">
    <source>
        <dbReference type="SAM" id="Phobius"/>
    </source>
</evidence>
<name>A0A9Q1FM37_SYNKA</name>
<gene>
    <name evidence="2" type="ORF">SKAU_G00180620</name>
</gene>
<organism evidence="2 3">
    <name type="scientific">Synaphobranchus kaupii</name>
    <name type="common">Kaup's arrowtooth eel</name>
    <dbReference type="NCBI Taxonomy" id="118154"/>
    <lineage>
        <taxon>Eukaryota</taxon>
        <taxon>Metazoa</taxon>
        <taxon>Chordata</taxon>
        <taxon>Craniata</taxon>
        <taxon>Vertebrata</taxon>
        <taxon>Euteleostomi</taxon>
        <taxon>Actinopterygii</taxon>
        <taxon>Neopterygii</taxon>
        <taxon>Teleostei</taxon>
        <taxon>Anguilliformes</taxon>
        <taxon>Synaphobranchidae</taxon>
        <taxon>Synaphobranchus</taxon>
    </lineage>
</organism>
<keyword evidence="3" id="KW-1185">Reference proteome</keyword>
<dbReference type="PANTHER" id="PTHR13285">
    <property type="entry name" value="ACYLTRANSFERASE"/>
    <property type="match status" value="1"/>
</dbReference>
<evidence type="ECO:0000313" key="2">
    <source>
        <dbReference type="EMBL" id="KAJ8361537.1"/>
    </source>
</evidence>
<keyword evidence="1" id="KW-0812">Transmembrane</keyword>
<proteinExistence type="predicted"/>
<dbReference type="EMBL" id="JAINUF010000005">
    <property type="protein sequence ID" value="KAJ8361537.1"/>
    <property type="molecule type" value="Genomic_DNA"/>
</dbReference>